<name>A0ABV8PJ45_9FLAO</name>
<protein>
    <submittedName>
        <fullName evidence="2">NADPH-dependent FMN reductase</fullName>
        <ecNumber evidence="2">1.-.-.-</ecNumber>
    </submittedName>
</protein>
<feature type="domain" description="NADPH-dependent FMN reductase-like" evidence="1">
    <location>
        <begin position="3"/>
        <end position="126"/>
    </location>
</feature>
<evidence type="ECO:0000313" key="2">
    <source>
        <dbReference type="EMBL" id="MFC4220057.1"/>
    </source>
</evidence>
<accession>A0ABV8PJ45</accession>
<dbReference type="PANTHER" id="PTHR30543:SF21">
    <property type="entry name" value="NAD(P)H-DEPENDENT FMN REDUCTASE LOT6"/>
    <property type="match status" value="1"/>
</dbReference>
<dbReference type="SUPFAM" id="SSF52218">
    <property type="entry name" value="Flavoproteins"/>
    <property type="match status" value="1"/>
</dbReference>
<gene>
    <name evidence="2" type="ORF">ACFOWS_07930</name>
</gene>
<dbReference type="InterPro" id="IPR050712">
    <property type="entry name" value="NAD(P)H-dep_reductase"/>
</dbReference>
<reference evidence="3" key="1">
    <citation type="journal article" date="2019" name="Int. J. Syst. Evol. Microbiol.">
        <title>The Global Catalogue of Microorganisms (GCM) 10K type strain sequencing project: providing services to taxonomists for standard genome sequencing and annotation.</title>
        <authorList>
            <consortium name="The Broad Institute Genomics Platform"/>
            <consortium name="The Broad Institute Genome Sequencing Center for Infectious Disease"/>
            <person name="Wu L."/>
            <person name="Ma J."/>
        </authorList>
    </citation>
    <scope>NUCLEOTIDE SEQUENCE [LARGE SCALE GENOMIC DNA]</scope>
    <source>
        <strain evidence="3">CGMCC 1.15774</strain>
    </source>
</reference>
<dbReference type="InterPro" id="IPR029039">
    <property type="entry name" value="Flavoprotein-like_sf"/>
</dbReference>
<keyword evidence="3" id="KW-1185">Reference proteome</keyword>
<dbReference type="EC" id="1.-.-.-" evidence="2"/>
<comment type="caution">
    <text evidence="2">The sequence shown here is derived from an EMBL/GenBank/DDBJ whole genome shotgun (WGS) entry which is preliminary data.</text>
</comment>
<keyword evidence="2" id="KW-0560">Oxidoreductase</keyword>
<dbReference type="RefSeq" id="WP_379763392.1">
    <property type="nucleotide sequence ID" value="NZ_JBHSCL010000004.1"/>
</dbReference>
<proteinExistence type="predicted"/>
<dbReference type="PANTHER" id="PTHR30543">
    <property type="entry name" value="CHROMATE REDUCTASE"/>
    <property type="match status" value="1"/>
</dbReference>
<evidence type="ECO:0000313" key="3">
    <source>
        <dbReference type="Proteomes" id="UP001595841"/>
    </source>
</evidence>
<dbReference type="GO" id="GO:0016491">
    <property type="term" value="F:oxidoreductase activity"/>
    <property type="evidence" value="ECO:0007669"/>
    <property type="project" value="UniProtKB-KW"/>
</dbReference>
<dbReference type="Proteomes" id="UP001595841">
    <property type="component" value="Unassembled WGS sequence"/>
</dbReference>
<organism evidence="2 3">
    <name type="scientific">Flagellimonas marina</name>
    <dbReference type="NCBI Taxonomy" id="1775168"/>
    <lineage>
        <taxon>Bacteria</taxon>
        <taxon>Pseudomonadati</taxon>
        <taxon>Bacteroidota</taxon>
        <taxon>Flavobacteriia</taxon>
        <taxon>Flavobacteriales</taxon>
        <taxon>Flavobacteriaceae</taxon>
        <taxon>Flagellimonas</taxon>
    </lineage>
</organism>
<dbReference type="Pfam" id="PF03358">
    <property type="entry name" value="FMN_red"/>
    <property type="match status" value="1"/>
</dbReference>
<dbReference type="EMBL" id="JBHSCL010000004">
    <property type="protein sequence ID" value="MFC4220057.1"/>
    <property type="molecule type" value="Genomic_DNA"/>
</dbReference>
<dbReference type="Gene3D" id="3.40.50.360">
    <property type="match status" value="1"/>
</dbReference>
<sequence length="184" mass="20534">MKRIIAFTGSNNPNSIHEKWLRHIIAQHPKEGIEFLDLKAFNVPIYSQGIEELGIPQKMRALFQVFSEADGFIIASPEHNGLPSAFLKNIIDWLSRIDQRFFGEKPILLLSTSPGVTGGRTHLNLLAGLVGRWGGELAGQYSLGSFHQNFDMNQNVIVDPEVRIQMRSAISALLNNKKLLSTLS</sequence>
<evidence type="ECO:0000259" key="1">
    <source>
        <dbReference type="Pfam" id="PF03358"/>
    </source>
</evidence>
<dbReference type="InterPro" id="IPR005025">
    <property type="entry name" value="FMN_Rdtase-like_dom"/>
</dbReference>